<feature type="compositionally biased region" description="Polar residues" evidence="1">
    <location>
        <begin position="74"/>
        <end position="85"/>
    </location>
</feature>
<name>A0ABR2QI27_9ROSI</name>
<comment type="caution">
    <text evidence="2">The sequence shown here is derived from an EMBL/GenBank/DDBJ whole genome shotgun (WGS) entry which is preliminary data.</text>
</comment>
<keyword evidence="3" id="KW-1185">Reference proteome</keyword>
<evidence type="ECO:0000313" key="2">
    <source>
        <dbReference type="EMBL" id="KAK9000323.1"/>
    </source>
</evidence>
<dbReference type="EMBL" id="JBBPBN010000037">
    <property type="protein sequence ID" value="KAK9000323.1"/>
    <property type="molecule type" value="Genomic_DNA"/>
</dbReference>
<gene>
    <name evidence="2" type="ORF">V6N11_080826</name>
</gene>
<feature type="region of interest" description="Disordered" evidence="1">
    <location>
        <begin position="60"/>
        <end position="85"/>
    </location>
</feature>
<accession>A0ABR2QI27</accession>
<protein>
    <submittedName>
        <fullName evidence="2">Uncharacterized protein</fullName>
    </submittedName>
</protein>
<evidence type="ECO:0000256" key="1">
    <source>
        <dbReference type="SAM" id="MobiDB-lite"/>
    </source>
</evidence>
<reference evidence="2 3" key="1">
    <citation type="journal article" date="2024" name="G3 (Bethesda)">
        <title>Genome assembly of Hibiscus sabdariffa L. provides insights into metabolisms of medicinal natural products.</title>
        <authorList>
            <person name="Kim T."/>
        </authorList>
    </citation>
    <scope>NUCLEOTIDE SEQUENCE [LARGE SCALE GENOMIC DNA]</scope>
    <source>
        <strain evidence="2">TK-2024</strain>
        <tissue evidence="2">Old leaves</tissue>
    </source>
</reference>
<sequence length="85" mass="9110">MDCSPVRPQPIRPHPQRLFRQVVERSWSLPASGLEPKTSPLTTTPQLCGVVVKGEVLGSRPDASAVGRNIKVETPTNSPSPSAVI</sequence>
<organism evidence="2 3">
    <name type="scientific">Hibiscus sabdariffa</name>
    <name type="common">roselle</name>
    <dbReference type="NCBI Taxonomy" id="183260"/>
    <lineage>
        <taxon>Eukaryota</taxon>
        <taxon>Viridiplantae</taxon>
        <taxon>Streptophyta</taxon>
        <taxon>Embryophyta</taxon>
        <taxon>Tracheophyta</taxon>
        <taxon>Spermatophyta</taxon>
        <taxon>Magnoliopsida</taxon>
        <taxon>eudicotyledons</taxon>
        <taxon>Gunneridae</taxon>
        <taxon>Pentapetalae</taxon>
        <taxon>rosids</taxon>
        <taxon>malvids</taxon>
        <taxon>Malvales</taxon>
        <taxon>Malvaceae</taxon>
        <taxon>Malvoideae</taxon>
        <taxon>Hibiscus</taxon>
    </lineage>
</organism>
<dbReference type="Proteomes" id="UP001396334">
    <property type="component" value="Unassembled WGS sequence"/>
</dbReference>
<evidence type="ECO:0000313" key="3">
    <source>
        <dbReference type="Proteomes" id="UP001396334"/>
    </source>
</evidence>
<proteinExistence type="predicted"/>